<organism evidence="1 2">
    <name type="scientific">Hansschlegelia beijingensis</name>
    <dbReference type="NCBI Taxonomy" id="1133344"/>
    <lineage>
        <taxon>Bacteria</taxon>
        <taxon>Pseudomonadati</taxon>
        <taxon>Pseudomonadota</taxon>
        <taxon>Alphaproteobacteria</taxon>
        <taxon>Hyphomicrobiales</taxon>
        <taxon>Methylopilaceae</taxon>
        <taxon>Hansschlegelia</taxon>
    </lineage>
</organism>
<sequence>MNEWGRLKLVTAPAADPVTLAEAKKHLRVMHDDEDALISMLIKAAAAQIEGPSGIGVALVTQTWRLSLDGFPCEIEIPLTPVSAVDSVTFKDAAGADVAFTDFAVDLDASPTLVAPAYGATWPVPRCERGSVKVEFTAGYGAPSDVPADLRAAVLLIVGHLYENREAVVLSNQQPFEMPMAVDSILNRYRVGRFG</sequence>
<dbReference type="Proteomes" id="UP000528964">
    <property type="component" value="Unassembled WGS sequence"/>
</dbReference>
<dbReference type="Gene3D" id="1.10.3230.30">
    <property type="entry name" value="Phage gp6-like head-tail connector protein"/>
    <property type="match status" value="1"/>
</dbReference>
<reference evidence="1 2" key="1">
    <citation type="submission" date="2020-08" db="EMBL/GenBank/DDBJ databases">
        <title>Genomic Encyclopedia of Type Strains, Phase IV (KMG-IV): sequencing the most valuable type-strain genomes for metagenomic binning, comparative biology and taxonomic classification.</title>
        <authorList>
            <person name="Goeker M."/>
        </authorList>
    </citation>
    <scope>NUCLEOTIDE SEQUENCE [LARGE SCALE GENOMIC DNA]</scope>
    <source>
        <strain evidence="1 2">DSM 25481</strain>
    </source>
</reference>
<keyword evidence="2" id="KW-1185">Reference proteome</keyword>
<dbReference type="CDD" id="cd08054">
    <property type="entry name" value="gp6"/>
    <property type="match status" value="1"/>
</dbReference>
<dbReference type="RefSeq" id="WP_183394660.1">
    <property type="nucleotide sequence ID" value="NZ_JACIDR010000002.1"/>
</dbReference>
<dbReference type="EMBL" id="JACIDR010000002">
    <property type="protein sequence ID" value="MBB3972776.1"/>
    <property type="molecule type" value="Genomic_DNA"/>
</dbReference>
<comment type="caution">
    <text evidence="1">The sequence shown here is derived from an EMBL/GenBank/DDBJ whole genome shotgun (WGS) entry which is preliminary data.</text>
</comment>
<dbReference type="NCBIfam" id="TIGR01560">
    <property type="entry name" value="put_DNA_pack"/>
    <property type="match status" value="2"/>
</dbReference>
<dbReference type="AlphaFoldDB" id="A0A7W6D177"/>
<dbReference type="InterPro" id="IPR011738">
    <property type="entry name" value="Phage_CHP"/>
</dbReference>
<dbReference type="NCBIfam" id="TIGR02215">
    <property type="entry name" value="phage_chp_gp8"/>
    <property type="match status" value="1"/>
</dbReference>
<protein>
    <submittedName>
        <fullName evidence="1">Putative phiE125 gp8 family phage protein</fullName>
    </submittedName>
</protein>
<accession>A0A7W6D177</accession>
<dbReference type="InterPro" id="IPR021146">
    <property type="entry name" value="Phage_gp6-like_head-tail"/>
</dbReference>
<dbReference type="Pfam" id="PF05135">
    <property type="entry name" value="Phage_connect_1"/>
    <property type="match status" value="1"/>
</dbReference>
<gene>
    <name evidence="1" type="ORF">GGR24_001433</name>
</gene>
<dbReference type="InterPro" id="IPR006450">
    <property type="entry name" value="Phage_HK97_gp6-like"/>
</dbReference>
<evidence type="ECO:0000313" key="2">
    <source>
        <dbReference type="Proteomes" id="UP000528964"/>
    </source>
</evidence>
<name>A0A7W6D177_9HYPH</name>
<proteinExistence type="predicted"/>
<evidence type="ECO:0000313" key="1">
    <source>
        <dbReference type="EMBL" id="MBB3972776.1"/>
    </source>
</evidence>